<name>A0A852ZSK2_9ACTN</name>
<dbReference type="CDD" id="cd00093">
    <property type="entry name" value="HTH_XRE"/>
    <property type="match status" value="1"/>
</dbReference>
<proteinExistence type="predicted"/>
<dbReference type="GO" id="GO:0003677">
    <property type="term" value="F:DNA binding"/>
    <property type="evidence" value="ECO:0007669"/>
    <property type="project" value="InterPro"/>
</dbReference>
<evidence type="ECO:0000313" key="3">
    <source>
        <dbReference type="Proteomes" id="UP000567795"/>
    </source>
</evidence>
<reference evidence="2 3" key="1">
    <citation type="submission" date="2020-07" db="EMBL/GenBank/DDBJ databases">
        <title>Sequencing the genomes of 1000 actinobacteria strains.</title>
        <authorList>
            <person name="Klenk H.-P."/>
        </authorList>
    </citation>
    <scope>NUCLEOTIDE SEQUENCE [LARGE SCALE GENOMIC DNA]</scope>
    <source>
        <strain evidence="2 3">DSM 42178</strain>
    </source>
</reference>
<dbReference type="RefSeq" id="WP_179813362.1">
    <property type="nucleotide sequence ID" value="NZ_JACBZD010000001.1"/>
</dbReference>
<dbReference type="PANTHER" id="PTHR35010">
    <property type="entry name" value="BLL4672 PROTEIN-RELATED"/>
    <property type="match status" value="1"/>
</dbReference>
<gene>
    <name evidence="2" type="ORF">FHU37_001420</name>
</gene>
<keyword evidence="3" id="KW-1185">Reference proteome</keyword>
<comment type="caution">
    <text evidence="2">The sequence shown here is derived from an EMBL/GenBank/DDBJ whole genome shotgun (WGS) entry which is preliminary data.</text>
</comment>
<dbReference type="InterPro" id="IPR041413">
    <property type="entry name" value="MLTR_LBD"/>
</dbReference>
<evidence type="ECO:0000259" key="1">
    <source>
        <dbReference type="PROSITE" id="PS50943"/>
    </source>
</evidence>
<dbReference type="EMBL" id="JACBZD010000001">
    <property type="protein sequence ID" value="NYI04477.1"/>
    <property type="molecule type" value="Genomic_DNA"/>
</dbReference>
<feature type="domain" description="HTH cro/C1-type" evidence="1">
    <location>
        <begin position="38"/>
        <end position="84"/>
    </location>
</feature>
<dbReference type="Pfam" id="PF17765">
    <property type="entry name" value="MLTR_LBD"/>
    <property type="match status" value="1"/>
</dbReference>
<dbReference type="SUPFAM" id="SSF47413">
    <property type="entry name" value="lambda repressor-like DNA-binding domains"/>
    <property type="match status" value="1"/>
</dbReference>
<dbReference type="InterPro" id="IPR010982">
    <property type="entry name" value="Lambda_DNA-bd_dom_sf"/>
</dbReference>
<dbReference type="InterPro" id="IPR001387">
    <property type="entry name" value="Cro/C1-type_HTH"/>
</dbReference>
<organism evidence="2 3">
    <name type="scientific">Allostreptomyces psammosilenae</name>
    <dbReference type="NCBI Taxonomy" id="1892865"/>
    <lineage>
        <taxon>Bacteria</taxon>
        <taxon>Bacillati</taxon>
        <taxon>Actinomycetota</taxon>
        <taxon>Actinomycetes</taxon>
        <taxon>Kitasatosporales</taxon>
        <taxon>Streptomycetaceae</taxon>
        <taxon>Allostreptomyces</taxon>
    </lineage>
</organism>
<dbReference type="SMART" id="SM00530">
    <property type="entry name" value="HTH_XRE"/>
    <property type="match status" value="1"/>
</dbReference>
<dbReference type="Pfam" id="PF13560">
    <property type="entry name" value="HTH_31"/>
    <property type="match status" value="1"/>
</dbReference>
<dbReference type="Gene3D" id="3.30.450.180">
    <property type="match status" value="1"/>
</dbReference>
<dbReference type="AlphaFoldDB" id="A0A852ZSK2"/>
<sequence length="277" mass="30235">MRDQARRRELGAFLRAHREALAPGTVGVRTTARRRTPGLRREEVATLSGVSVAWYTWLEQGRVDPSRQVVEALAGALRLSADARAHLLALAGFHGPAVRGPDAPERAGADSRAALAARLRPVLESWTDSPALLLDGGLDILACNRAHRRRWSDPGRLPADRRNLMWWLVADPAVREAVVGWEALARDVLALLNLRLGERAGDPRAAGLRAVLGADVPELAHWWTCRGVAEFRAREVRVREPDGSVRPYLFSVLRPAGEGDAALWVQTPLRPEAAGAG</sequence>
<accession>A0A852ZSK2</accession>
<dbReference type="Proteomes" id="UP000567795">
    <property type="component" value="Unassembled WGS sequence"/>
</dbReference>
<evidence type="ECO:0000313" key="2">
    <source>
        <dbReference type="EMBL" id="NYI04477.1"/>
    </source>
</evidence>
<protein>
    <submittedName>
        <fullName evidence="2">Transcriptional regulator with XRE-family HTH domain</fullName>
    </submittedName>
</protein>
<dbReference type="PROSITE" id="PS50943">
    <property type="entry name" value="HTH_CROC1"/>
    <property type="match status" value="1"/>
</dbReference>
<dbReference type="Gene3D" id="1.10.260.40">
    <property type="entry name" value="lambda repressor-like DNA-binding domains"/>
    <property type="match status" value="1"/>
</dbReference>